<comment type="catalytic activity">
    <reaction evidence="8">
        <text>guanosine(26) in tRNA + 2 S-adenosyl-L-methionine = N(2)-dimethylguanosine(26) in tRNA + 2 S-adenosyl-L-homocysteine + 2 H(+)</text>
        <dbReference type="Rhea" id="RHEA:43140"/>
        <dbReference type="Rhea" id="RHEA-COMP:10359"/>
        <dbReference type="Rhea" id="RHEA-COMP:10360"/>
        <dbReference type="ChEBI" id="CHEBI:15378"/>
        <dbReference type="ChEBI" id="CHEBI:57856"/>
        <dbReference type="ChEBI" id="CHEBI:59789"/>
        <dbReference type="ChEBI" id="CHEBI:74269"/>
        <dbReference type="ChEBI" id="CHEBI:74513"/>
        <dbReference type="EC" id="2.1.1.216"/>
    </reaction>
</comment>
<dbReference type="VEuPathDB" id="MicrosporidiaDB:ECANGB1_2524"/>
<keyword evidence="6 12" id="KW-0694">RNA-binding</keyword>
<dbReference type="Gene3D" id="3.30.56.70">
    <property type="entry name" value="N2,N2-dimethylguanosine tRNA methyltransferase, C-terminal domain"/>
    <property type="match status" value="1"/>
</dbReference>
<evidence type="ECO:0000256" key="6">
    <source>
        <dbReference type="ARBA" id="ARBA00022884"/>
    </source>
</evidence>
<evidence type="ECO:0000256" key="3">
    <source>
        <dbReference type="ARBA" id="ARBA00022679"/>
    </source>
</evidence>
<evidence type="ECO:0000256" key="7">
    <source>
        <dbReference type="ARBA" id="ARBA00039099"/>
    </source>
</evidence>
<evidence type="ECO:0000256" key="12">
    <source>
        <dbReference type="PROSITE-ProRule" id="PRU00958"/>
    </source>
</evidence>
<comment type="caution">
    <text evidence="13">The sequence shown here is derived from an EMBL/GenBank/DDBJ whole genome shotgun (WGS) entry which is preliminary data.</text>
</comment>
<evidence type="ECO:0000313" key="14">
    <source>
        <dbReference type="Proteomes" id="UP000192639"/>
    </source>
</evidence>
<dbReference type="SUPFAM" id="SSF53335">
    <property type="entry name" value="S-adenosyl-L-methionine-dependent methyltransferases"/>
    <property type="match status" value="1"/>
</dbReference>
<keyword evidence="2 12" id="KW-0489">Methyltransferase</keyword>
<name>A0A1Y1SA74_9MICR</name>
<dbReference type="AlphaFoldDB" id="A0A1Y1SA74"/>
<dbReference type="GO" id="GO:0000049">
    <property type="term" value="F:tRNA binding"/>
    <property type="evidence" value="ECO:0007669"/>
    <property type="project" value="UniProtKB-UniRule"/>
</dbReference>
<organism evidence="13 14">
    <name type="scientific">Enterospora canceri</name>
    <dbReference type="NCBI Taxonomy" id="1081671"/>
    <lineage>
        <taxon>Eukaryota</taxon>
        <taxon>Fungi</taxon>
        <taxon>Fungi incertae sedis</taxon>
        <taxon>Microsporidia</taxon>
        <taxon>Enterocytozoonidae</taxon>
        <taxon>Enterospora</taxon>
    </lineage>
</organism>
<dbReference type="GO" id="GO:0002940">
    <property type="term" value="P:tRNA N2-guanine methylation"/>
    <property type="evidence" value="ECO:0007669"/>
    <property type="project" value="TreeGrafter"/>
</dbReference>
<evidence type="ECO:0000256" key="1">
    <source>
        <dbReference type="ARBA" id="ARBA00022555"/>
    </source>
</evidence>
<dbReference type="EMBL" id="LWDP01000003">
    <property type="protein sequence ID" value="ORD95092.1"/>
    <property type="molecule type" value="Genomic_DNA"/>
</dbReference>
<dbReference type="InterPro" id="IPR002905">
    <property type="entry name" value="Trm1"/>
</dbReference>
<evidence type="ECO:0000313" key="13">
    <source>
        <dbReference type="EMBL" id="ORD95092.1"/>
    </source>
</evidence>
<evidence type="ECO:0000256" key="9">
    <source>
        <dbReference type="ARBA" id="ARBA00077143"/>
    </source>
</evidence>
<sequence length="421" mass="48530">MDYSNNENYIEEEGTVIHRREDTFFNPAQKLNRDLTLTVVEEYFKGKENVRILDAMAASGLRGIRYLKKSEKFNLFLNDFSTQAIQSIRDNLNLNDITEYTKVEKIERNTKNRVTITQMDCNVLMNQTKHYFDVIDIDPFGSCNTFIESAFKAVKGNGLICFTCTDKAALCSRTEKCFVKYGSTIFRNFSKNETPIRVLLSCISKTAAKFDMSIDPIISFSVDYYLRVICKIKATKVKECISSNGYALICECGEYRMVGLTERIKSTVCENCGVNMKQYGTFWTKQLYDKEFVERLLVNVVEANNQRITGLLRYFLQEIEYPFYYELGKLYKWCKLPQIKRKHLMTALANKGYRVSLTHCDLEGFKTDAPAAVIYETIRTFNKDEELLPNEAVESIFATDFHKKTISSGLKPGALPIKKDQ</sequence>
<dbReference type="Gene3D" id="3.40.50.150">
    <property type="entry name" value="Vaccinia Virus protein VP39"/>
    <property type="match status" value="1"/>
</dbReference>
<accession>A0A1Y1SA74</accession>
<keyword evidence="4 12" id="KW-0949">S-adenosyl-L-methionine</keyword>
<dbReference type="InterPro" id="IPR042296">
    <property type="entry name" value="tRNA_met_Trm1_C"/>
</dbReference>
<evidence type="ECO:0000256" key="2">
    <source>
        <dbReference type="ARBA" id="ARBA00022603"/>
    </source>
</evidence>
<dbReference type="PANTHER" id="PTHR10631:SF3">
    <property type="entry name" value="TRNA (GUANINE(26)-N(2))-DIMETHYLTRANSFERASE"/>
    <property type="match status" value="1"/>
</dbReference>
<keyword evidence="3 12" id="KW-0808">Transferase</keyword>
<keyword evidence="5 12" id="KW-0819">tRNA processing</keyword>
<dbReference type="PANTHER" id="PTHR10631">
    <property type="entry name" value="N 2 ,N 2 -DIMETHYLGUANOSINE TRNA METHYLTRANSFERASE"/>
    <property type="match status" value="1"/>
</dbReference>
<comment type="similarity">
    <text evidence="12">Belongs to the class I-like SAM-binding methyltransferase superfamily. Trm1 family.</text>
</comment>
<dbReference type="InterPro" id="IPR029063">
    <property type="entry name" value="SAM-dependent_MTases_sf"/>
</dbReference>
<proteinExistence type="inferred from homology"/>
<dbReference type="FunFam" id="3.30.56.70:FF:000001">
    <property type="entry name" value="tRNA (guanine(26)-N(2))-dimethyltransferase"/>
    <property type="match status" value="1"/>
</dbReference>
<protein>
    <recommendedName>
        <fullName evidence="7">tRNA (guanine(26)-N(2))-dimethyltransferase</fullName>
        <ecNumber evidence="7">2.1.1.216</ecNumber>
    </recommendedName>
    <alternativeName>
        <fullName evidence="10">tRNA 2,2-dimethylguanosine-26 methyltransferase</fullName>
    </alternativeName>
    <alternativeName>
        <fullName evidence="9">tRNA(guanine-26,N(2)-N(2)) methyltransferase</fullName>
    </alternativeName>
    <alternativeName>
        <fullName evidence="11">tRNA(m(2,2)G26)dimethyltransferase</fullName>
    </alternativeName>
</protein>
<dbReference type="PROSITE" id="PS51626">
    <property type="entry name" value="SAM_MT_TRM1"/>
    <property type="match status" value="1"/>
</dbReference>
<gene>
    <name evidence="13" type="ORF">ECANGB1_2524</name>
</gene>
<dbReference type="GO" id="GO:0160104">
    <property type="term" value="F:tRNA (guanine(26)-N2)-dimethyltransferase activity"/>
    <property type="evidence" value="ECO:0007669"/>
    <property type="project" value="UniProtKB-EC"/>
</dbReference>
<dbReference type="OrthoDB" id="6349953at2759"/>
<reference evidence="13 14" key="1">
    <citation type="journal article" date="2017" name="Environ. Microbiol.">
        <title>Decay of the glycolytic pathway and adaptation to intranuclear parasitism within Enterocytozoonidae microsporidia.</title>
        <authorList>
            <person name="Wiredu Boakye D."/>
            <person name="Jaroenlak P."/>
            <person name="Prachumwat A."/>
            <person name="Williams T.A."/>
            <person name="Bateman K.S."/>
            <person name="Itsathitphaisarn O."/>
            <person name="Sritunyalucksana K."/>
            <person name="Paszkiewicz K.H."/>
            <person name="Moore K.A."/>
            <person name="Stentiford G.D."/>
            <person name="Williams B.A."/>
        </authorList>
    </citation>
    <scope>NUCLEOTIDE SEQUENCE [LARGE SCALE GENOMIC DNA]</scope>
    <source>
        <strain evidence="13 14">GB1</strain>
    </source>
</reference>
<keyword evidence="14" id="KW-1185">Reference proteome</keyword>
<evidence type="ECO:0000256" key="5">
    <source>
        <dbReference type="ARBA" id="ARBA00022694"/>
    </source>
</evidence>
<evidence type="ECO:0000256" key="8">
    <source>
        <dbReference type="ARBA" id="ARBA00051897"/>
    </source>
</evidence>
<dbReference type="Pfam" id="PF02005">
    <property type="entry name" value="TRM"/>
    <property type="match status" value="1"/>
</dbReference>
<keyword evidence="1 12" id="KW-0820">tRNA-binding</keyword>
<evidence type="ECO:0000256" key="11">
    <source>
        <dbReference type="ARBA" id="ARBA00083299"/>
    </source>
</evidence>
<evidence type="ECO:0000256" key="10">
    <source>
        <dbReference type="ARBA" id="ARBA00082896"/>
    </source>
</evidence>
<evidence type="ECO:0000256" key="4">
    <source>
        <dbReference type="ARBA" id="ARBA00022691"/>
    </source>
</evidence>
<dbReference type="Proteomes" id="UP000192639">
    <property type="component" value="Unassembled WGS sequence"/>
</dbReference>
<dbReference type="EC" id="2.1.1.216" evidence="7"/>